<dbReference type="InterPro" id="IPR011527">
    <property type="entry name" value="ABC1_TM_dom"/>
</dbReference>
<dbReference type="Proteomes" id="UP000298030">
    <property type="component" value="Unassembled WGS sequence"/>
</dbReference>
<dbReference type="AlphaFoldDB" id="A0A4Y7STH1"/>
<dbReference type="InterPro" id="IPR003439">
    <property type="entry name" value="ABC_transporter-like_ATP-bd"/>
</dbReference>
<comment type="similarity">
    <text evidence="2">Belongs to the ABC transporter superfamily. ABCC family. Conjugate transporter (TC 3.A.1.208) subfamily.</text>
</comment>
<keyword evidence="3" id="KW-0813">Transport</keyword>
<feature type="transmembrane region" description="Helical" evidence="10">
    <location>
        <begin position="795"/>
        <end position="811"/>
    </location>
</feature>
<feature type="transmembrane region" description="Helical" evidence="10">
    <location>
        <begin position="694"/>
        <end position="715"/>
    </location>
</feature>
<keyword evidence="14" id="KW-1185">Reference proteome</keyword>
<keyword evidence="7 10" id="KW-1133">Transmembrane helix</keyword>
<feature type="region of interest" description="Disordered" evidence="9">
    <location>
        <begin position="1"/>
        <end position="39"/>
    </location>
</feature>
<dbReference type="OrthoDB" id="6500128at2759"/>
<evidence type="ECO:0000256" key="6">
    <source>
        <dbReference type="ARBA" id="ARBA00022840"/>
    </source>
</evidence>
<dbReference type="STRING" id="71717.A0A4Y7STH1"/>
<feature type="domain" description="ABC transmembrane type-1" evidence="12">
    <location>
        <begin position="660"/>
        <end position="952"/>
    </location>
</feature>
<accession>A0A4Y7STH1</accession>
<dbReference type="Gene3D" id="1.20.1560.10">
    <property type="entry name" value="ABC transporter type 1, transmembrane domain"/>
    <property type="match status" value="2"/>
</dbReference>
<keyword evidence="4 10" id="KW-0812">Transmembrane</keyword>
<keyword evidence="13" id="KW-0378">Hydrolase</keyword>
<evidence type="ECO:0000259" key="12">
    <source>
        <dbReference type="PROSITE" id="PS50929"/>
    </source>
</evidence>
<evidence type="ECO:0000256" key="1">
    <source>
        <dbReference type="ARBA" id="ARBA00004141"/>
    </source>
</evidence>
<name>A0A4Y7STH1_COPMI</name>
<feature type="domain" description="ABC transporter" evidence="11">
    <location>
        <begin position="988"/>
        <end position="1196"/>
    </location>
</feature>
<dbReference type="InterPro" id="IPR036640">
    <property type="entry name" value="ABC1_TM_sf"/>
</dbReference>
<dbReference type="InterPro" id="IPR050173">
    <property type="entry name" value="ABC_transporter_C-like"/>
</dbReference>
<evidence type="ECO:0000256" key="8">
    <source>
        <dbReference type="ARBA" id="ARBA00023136"/>
    </source>
</evidence>
<comment type="caution">
    <text evidence="13">The sequence shown here is derived from an EMBL/GenBank/DDBJ whole genome shotgun (WGS) entry which is preliminary data.</text>
</comment>
<dbReference type="InterPro" id="IPR003593">
    <property type="entry name" value="AAA+_ATPase"/>
</dbReference>
<evidence type="ECO:0000256" key="7">
    <source>
        <dbReference type="ARBA" id="ARBA00022989"/>
    </source>
</evidence>
<dbReference type="GO" id="GO:0016020">
    <property type="term" value="C:membrane"/>
    <property type="evidence" value="ECO:0007669"/>
    <property type="project" value="UniProtKB-SubCell"/>
</dbReference>
<dbReference type="GO" id="GO:0005524">
    <property type="term" value="F:ATP binding"/>
    <property type="evidence" value="ECO:0007669"/>
    <property type="project" value="UniProtKB-KW"/>
</dbReference>
<evidence type="ECO:0000256" key="10">
    <source>
        <dbReference type="SAM" id="Phobius"/>
    </source>
</evidence>
<evidence type="ECO:0000256" key="4">
    <source>
        <dbReference type="ARBA" id="ARBA00022692"/>
    </source>
</evidence>
<evidence type="ECO:0000256" key="2">
    <source>
        <dbReference type="ARBA" id="ARBA00009726"/>
    </source>
</evidence>
<feature type="transmembrane region" description="Helical" evidence="10">
    <location>
        <begin position="336"/>
        <end position="356"/>
    </location>
</feature>
<gene>
    <name evidence="13" type="ORF">FA13DRAFT_1777505</name>
</gene>
<dbReference type="InterPro" id="IPR027417">
    <property type="entry name" value="P-loop_NTPase"/>
</dbReference>
<comment type="subcellular location">
    <subcellularLocation>
        <location evidence="1">Membrane</location>
        <topology evidence="1">Multi-pass membrane protein</topology>
    </subcellularLocation>
</comment>
<dbReference type="Pfam" id="PF00005">
    <property type="entry name" value="ABC_tran"/>
    <property type="match status" value="2"/>
</dbReference>
<dbReference type="SMART" id="SM00382">
    <property type="entry name" value="AAA"/>
    <property type="match status" value="2"/>
</dbReference>
<keyword evidence="6" id="KW-0067">ATP-binding</keyword>
<dbReference type="InterPro" id="IPR017871">
    <property type="entry name" value="ABC_transporter-like_CS"/>
</dbReference>
<sequence length="1211" mass="132322">MSTSTLSRRRKPNPAATNGDDEGKGQYDRPPSSNVLPLDSTSLSSQFTYSWLTPIMARSAAFLSSKLESAWDQDKAQSLVHATNEVVGSFFWIGGACKVFADVSQMIGPLLIKVPLSFSLQRNGATDNPPPLAHGLLLATSLFGLATLTSLVHHQFFWRSITAGVLARTALISSMYSRSVRSMLSNVSLIHDISTDVSRVEAAARWFHPVWSAPIQVSICLSILLFHLGLSALSGFALFILVFPLQRRILGRQFQIRKRIVKLTELRTRSLLEALRFMHFIKCYTLEMPFLRTEELSGIRAVQNVQSANAALASSLPVLSATLSFISYSRSGDFDLAVMFASLSFVSALATAHIVLAKGSFADHGCLGLIATPILHLRSALLVKSATFEWEPVDESASPVFNDEQQGRETARAPFALSVVDLEVSRGSLVAVIGSVASGKSSLLQGLVGAMRRTSGEVSFCGRVGYCQQDAWIQRGSIVLRDVCLEEDLSDFPEGDQTQVGEDGLTLSGGQRRRIGLARALYFDGDILFLDDPLSSVDPRVGNHIFQNAVLDARAAGKAILMVIYDRTLLSQCDRVLCMKGGTLVEEGCPSDADQSYVLVEPEAALLGKRTVREETVSRKEVHESGPINSATWTTRKGEHGEVYRTYLRVARGFLSVPTLAFATLVMQTFQILGSRSLVWWQSDAFHRSFGFYQAMYAMFGLLQASATFCLSTVVDSISSSVSRNIHDEALKNIVHAPMSFFQATSRGAVVNLFGKDMDSVDNQLPSSTRTLCLTVATVLSSVAVIVYFQPYLSIVAALACIGYYHFYQMCRTTSKQLKRIEANLRTSLYSHITESLNGLQTLRIYGRVDHSVAETNRLLDLQNSASFLVATSERWLSVRLDLCGAVLVFSVRFLHAIWGVSHTRRLSQVALCAVLGVGNINPAQIGLILTYTTTLTQMAGLLTRQLADVELQMNSVERLGHYLDPVGQETPSTTKDPPAEWPQCGAVSLKNVSVKYRAGSPDALQSVCLKIRPGEKLGIVGRTGAGKSSLVNCLMRIVEYSGCIEIDGIDISTVPLKALRSKLSFVPQQSVVFGGTVRSAIDPDDQFNDGTLRGGANLSLGERALLSLARVLVRDSKIVVLDEATASIDSETDEGVQRGIHHEFRDRTLICISHRIRSVLAYDRIAVLDGGVIVELDTPLNLFDRGGLFKEICVGGHIMRKDVVGAKWGY</sequence>
<evidence type="ECO:0000256" key="5">
    <source>
        <dbReference type="ARBA" id="ARBA00022741"/>
    </source>
</evidence>
<evidence type="ECO:0000259" key="11">
    <source>
        <dbReference type="PROSITE" id="PS50893"/>
    </source>
</evidence>
<dbReference type="EMBL" id="QPFP01000059">
    <property type="protein sequence ID" value="TEB25163.1"/>
    <property type="molecule type" value="Genomic_DNA"/>
</dbReference>
<dbReference type="SUPFAM" id="SSF52540">
    <property type="entry name" value="P-loop containing nucleoside triphosphate hydrolases"/>
    <property type="match status" value="2"/>
</dbReference>
<dbReference type="PANTHER" id="PTHR24223:SF456">
    <property type="entry name" value="MULTIDRUG RESISTANCE-ASSOCIATED PROTEIN LETHAL(2)03659"/>
    <property type="match status" value="1"/>
</dbReference>
<reference evidence="13 14" key="1">
    <citation type="journal article" date="2019" name="Nat. Ecol. Evol.">
        <title>Megaphylogeny resolves global patterns of mushroom evolution.</title>
        <authorList>
            <person name="Varga T."/>
            <person name="Krizsan K."/>
            <person name="Foldi C."/>
            <person name="Dima B."/>
            <person name="Sanchez-Garcia M."/>
            <person name="Sanchez-Ramirez S."/>
            <person name="Szollosi G.J."/>
            <person name="Szarkandi J.G."/>
            <person name="Papp V."/>
            <person name="Albert L."/>
            <person name="Andreopoulos W."/>
            <person name="Angelini C."/>
            <person name="Antonin V."/>
            <person name="Barry K.W."/>
            <person name="Bougher N.L."/>
            <person name="Buchanan P."/>
            <person name="Buyck B."/>
            <person name="Bense V."/>
            <person name="Catcheside P."/>
            <person name="Chovatia M."/>
            <person name="Cooper J."/>
            <person name="Damon W."/>
            <person name="Desjardin D."/>
            <person name="Finy P."/>
            <person name="Geml J."/>
            <person name="Haridas S."/>
            <person name="Hughes K."/>
            <person name="Justo A."/>
            <person name="Karasinski D."/>
            <person name="Kautmanova I."/>
            <person name="Kiss B."/>
            <person name="Kocsube S."/>
            <person name="Kotiranta H."/>
            <person name="LaButti K.M."/>
            <person name="Lechner B.E."/>
            <person name="Liimatainen K."/>
            <person name="Lipzen A."/>
            <person name="Lukacs Z."/>
            <person name="Mihaltcheva S."/>
            <person name="Morgado L.N."/>
            <person name="Niskanen T."/>
            <person name="Noordeloos M.E."/>
            <person name="Ohm R.A."/>
            <person name="Ortiz-Santana B."/>
            <person name="Ovrebo C."/>
            <person name="Racz N."/>
            <person name="Riley R."/>
            <person name="Savchenko A."/>
            <person name="Shiryaev A."/>
            <person name="Soop K."/>
            <person name="Spirin V."/>
            <person name="Szebenyi C."/>
            <person name="Tomsovsky M."/>
            <person name="Tulloss R.E."/>
            <person name="Uehling J."/>
            <person name="Grigoriev I.V."/>
            <person name="Vagvolgyi C."/>
            <person name="Papp T."/>
            <person name="Martin F.M."/>
            <person name="Miettinen O."/>
            <person name="Hibbett D.S."/>
            <person name="Nagy L.G."/>
        </authorList>
    </citation>
    <scope>NUCLEOTIDE SEQUENCE [LARGE SCALE GENOMIC DNA]</scope>
    <source>
        <strain evidence="13 14">FP101781</strain>
    </source>
</reference>
<evidence type="ECO:0000256" key="9">
    <source>
        <dbReference type="SAM" id="MobiDB-lite"/>
    </source>
</evidence>
<proteinExistence type="inferred from homology"/>
<evidence type="ECO:0000313" key="13">
    <source>
        <dbReference type="EMBL" id="TEB25163.1"/>
    </source>
</evidence>
<dbReference type="Gene3D" id="3.40.50.300">
    <property type="entry name" value="P-loop containing nucleotide triphosphate hydrolases"/>
    <property type="match status" value="3"/>
</dbReference>
<evidence type="ECO:0000256" key="3">
    <source>
        <dbReference type="ARBA" id="ARBA00022448"/>
    </source>
</evidence>
<dbReference type="PROSITE" id="PS50929">
    <property type="entry name" value="ABC_TM1F"/>
    <property type="match status" value="2"/>
</dbReference>
<dbReference type="PROSITE" id="PS00211">
    <property type="entry name" value="ABC_TRANSPORTER_1"/>
    <property type="match status" value="2"/>
</dbReference>
<evidence type="ECO:0000313" key="14">
    <source>
        <dbReference type="Proteomes" id="UP000298030"/>
    </source>
</evidence>
<feature type="domain" description="ABC transmembrane type-1" evidence="12">
    <location>
        <begin position="92"/>
        <end position="352"/>
    </location>
</feature>
<dbReference type="SUPFAM" id="SSF90123">
    <property type="entry name" value="ABC transporter transmembrane region"/>
    <property type="match status" value="2"/>
</dbReference>
<feature type="transmembrane region" description="Helical" evidence="10">
    <location>
        <begin position="310"/>
        <end position="330"/>
    </location>
</feature>
<feature type="transmembrane region" description="Helical" evidence="10">
    <location>
        <begin position="654"/>
        <end position="674"/>
    </location>
</feature>
<keyword evidence="5" id="KW-0547">Nucleotide-binding</keyword>
<dbReference type="PROSITE" id="PS50893">
    <property type="entry name" value="ABC_TRANSPORTER_2"/>
    <property type="match status" value="2"/>
</dbReference>
<protein>
    <submittedName>
        <fullName evidence="13">P-loop containing nucleoside triphosphate hydrolase protein</fullName>
    </submittedName>
</protein>
<dbReference type="CDD" id="cd03244">
    <property type="entry name" value="ABCC_MRP_domain2"/>
    <property type="match status" value="1"/>
</dbReference>
<keyword evidence="8 10" id="KW-0472">Membrane</keyword>
<dbReference type="PANTHER" id="PTHR24223">
    <property type="entry name" value="ATP-BINDING CASSETTE SUB-FAMILY C"/>
    <property type="match status" value="1"/>
</dbReference>
<dbReference type="GO" id="GO:0140359">
    <property type="term" value="F:ABC-type transporter activity"/>
    <property type="evidence" value="ECO:0007669"/>
    <property type="project" value="InterPro"/>
</dbReference>
<dbReference type="Pfam" id="PF00664">
    <property type="entry name" value="ABC_membrane"/>
    <property type="match status" value="2"/>
</dbReference>
<feature type="transmembrane region" description="Helical" evidence="10">
    <location>
        <begin position="215"/>
        <end position="243"/>
    </location>
</feature>
<dbReference type="GO" id="GO:0016887">
    <property type="term" value="F:ATP hydrolysis activity"/>
    <property type="evidence" value="ECO:0007669"/>
    <property type="project" value="InterPro"/>
</dbReference>
<organism evidence="13 14">
    <name type="scientific">Coprinellus micaceus</name>
    <name type="common">Glistening ink-cap mushroom</name>
    <name type="synonym">Coprinus micaceus</name>
    <dbReference type="NCBI Taxonomy" id="71717"/>
    <lineage>
        <taxon>Eukaryota</taxon>
        <taxon>Fungi</taxon>
        <taxon>Dikarya</taxon>
        <taxon>Basidiomycota</taxon>
        <taxon>Agaricomycotina</taxon>
        <taxon>Agaricomycetes</taxon>
        <taxon>Agaricomycetidae</taxon>
        <taxon>Agaricales</taxon>
        <taxon>Agaricineae</taxon>
        <taxon>Psathyrellaceae</taxon>
        <taxon>Coprinellus</taxon>
    </lineage>
</organism>
<feature type="domain" description="ABC transporter" evidence="11">
    <location>
        <begin position="401"/>
        <end position="606"/>
    </location>
</feature>